<protein>
    <submittedName>
        <fullName evidence="2">DUF4091 domain-containing protein</fullName>
    </submittedName>
</protein>
<dbReference type="AlphaFoldDB" id="A0A9D1ALB2"/>
<accession>A0A9D1ALB2</accession>
<evidence type="ECO:0000259" key="1">
    <source>
        <dbReference type="Pfam" id="PF13320"/>
    </source>
</evidence>
<name>A0A9D1ALB2_9FIRM</name>
<feature type="domain" description="Glycoside hydrolase 123 catalytic" evidence="1">
    <location>
        <begin position="178"/>
        <end position="510"/>
    </location>
</feature>
<dbReference type="InterPro" id="IPR025150">
    <property type="entry name" value="GH123_cat"/>
</dbReference>
<reference evidence="2" key="1">
    <citation type="submission" date="2020-10" db="EMBL/GenBank/DDBJ databases">
        <authorList>
            <person name="Gilroy R."/>
        </authorList>
    </citation>
    <scope>NUCLEOTIDE SEQUENCE</scope>
    <source>
        <strain evidence="2">ChiSxjej1B13-7958</strain>
    </source>
</reference>
<sequence length="558" mass="62486">MPGVEFFLASSLEKVFPGKRPEPFEGAISAWRGTRAAVQLVYRSEGGEGGGLSQRFTVSVEGAPGEPELYRVELVPSDFPCWESSEGDPNYITRDPGLFPDLLRPLEGNVLRPVPRQYRSVWISLPVPQDALPGSYEIKIRVTPDPQNSVLHDEASLLVCLRVGKVRLAPQKLLHTEWFHGDCLASYYGVEPLSEAHWNILENFIRQAGERHGINLLLTPVFTPPLDTLVGGERPTMQLVKIRLDGGKYSFDFTDLVRWAGICRGCGIPSLEIAHLFTQWGAKATPKIMATVDGEEKRIFGWDVPSTDPRYRAFLEAFLPALLAELERLGYDREHVFFHISDEPREEDLEGYLAAKRQTEGLLDGCQMIDALSSLEFYRRGVVEQPVCASDHIQPFLDAGVKNVWVYYCCSQGKLVPNRFFAMPSARNRIMGVLMYMTGVKGFLQWGYNFYYTQYSRGLADPFAMTHCDYAFPSGDAFLVYPGPDGEPLTSLRAEVQSEGLTDLRALQTLEAHAGREAVERLVLANAGMESMSYTQYPVSASYLLTLREAVFDALEKV</sequence>
<gene>
    <name evidence="2" type="ORF">IAB89_01420</name>
</gene>
<evidence type="ECO:0000313" key="2">
    <source>
        <dbReference type="EMBL" id="HIR46308.1"/>
    </source>
</evidence>
<dbReference type="EMBL" id="DVGZ01000014">
    <property type="protein sequence ID" value="HIR46308.1"/>
    <property type="molecule type" value="Genomic_DNA"/>
</dbReference>
<proteinExistence type="predicted"/>
<dbReference type="Pfam" id="PF13320">
    <property type="entry name" value="GH123_cat"/>
    <property type="match status" value="1"/>
</dbReference>
<organism evidence="2 3">
    <name type="scientific">Candidatus Caccousia avicola</name>
    <dbReference type="NCBI Taxonomy" id="2840721"/>
    <lineage>
        <taxon>Bacteria</taxon>
        <taxon>Bacillati</taxon>
        <taxon>Bacillota</taxon>
        <taxon>Clostridia</taxon>
        <taxon>Eubacteriales</taxon>
        <taxon>Oscillospiraceae</taxon>
        <taxon>Oscillospiraceae incertae sedis</taxon>
        <taxon>Candidatus Caccousia</taxon>
    </lineage>
</organism>
<dbReference type="Proteomes" id="UP000824242">
    <property type="component" value="Unassembled WGS sequence"/>
</dbReference>
<comment type="caution">
    <text evidence="2">The sequence shown here is derived from an EMBL/GenBank/DDBJ whole genome shotgun (WGS) entry which is preliminary data.</text>
</comment>
<reference evidence="2" key="2">
    <citation type="journal article" date="2021" name="PeerJ">
        <title>Extensive microbial diversity within the chicken gut microbiome revealed by metagenomics and culture.</title>
        <authorList>
            <person name="Gilroy R."/>
            <person name="Ravi A."/>
            <person name="Getino M."/>
            <person name="Pursley I."/>
            <person name="Horton D.L."/>
            <person name="Alikhan N.F."/>
            <person name="Baker D."/>
            <person name="Gharbi K."/>
            <person name="Hall N."/>
            <person name="Watson M."/>
            <person name="Adriaenssens E.M."/>
            <person name="Foster-Nyarko E."/>
            <person name="Jarju S."/>
            <person name="Secka A."/>
            <person name="Antonio M."/>
            <person name="Oren A."/>
            <person name="Chaudhuri R.R."/>
            <person name="La Ragione R."/>
            <person name="Hildebrand F."/>
            <person name="Pallen M.J."/>
        </authorList>
    </citation>
    <scope>NUCLEOTIDE SEQUENCE</scope>
    <source>
        <strain evidence="2">ChiSxjej1B13-7958</strain>
    </source>
</reference>
<evidence type="ECO:0000313" key="3">
    <source>
        <dbReference type="Proteomes" id="UP000824242"/>
    </source>
</evidence>